<dbReference type="CDD" id="cd06259">
    <property type="entry name" value="YdcF-like"/>
    <property type="match status" value="1"/>
</dbReference>
<sequence>MAIQSMSASDINTISEFLSHPQIQDLSTHDPVDVIVICVSAVFHSAEVLFRALEARPDLAKTLVLCGGIGHSTQLIYDAVARSPTYSQLTEDVKGLPEARVLEKILERFFDVEKIRSEGCKILIEDQSTNCGANARKTSEILERNGLPVPKSCIVIQDPTMALRTVASFTKVYEDVVPAPEFLSCPGFVPQVRDSEQGFEYVMLNGGEIAGLWEIERFLNLIVGEIPRLRDDADGYGPMGTGFIVHVDIPDEILEAWGRVQQVTKASR</sequence>
<reference evidence="2 3" key="1">
    <citation type="journal article" date="2018" name="IMA Fungus">
        <title>IMA Genome-F 9: Draft genome sequence of Annulohypoxylon stygium, Aspergillus mulundensis, Berkeleyomyces basicola (syn. Thielaviopsis basicola), Ceratocystis smalleyi, two Cercospora beticola strains, Coleophoma cylindrospora, Fusarium fracticaudum, Phialophora cf. hyalina, and Morchella septimelata.</title>
        <authorList>
            <person name="Wingfield B.D."/>
            <person name="Bills G.F."/>
            <person name="Dong Y."/>
            <person name="Huang W."/>
            <person name="Nel W.J."/>
            <person name="Swalarsk-Parry B.S."/>
            <person name="Vaghefi N."/>
            <person name="Wilken P.M."/>
            <person name="An Z."/>
            <person name="de Beer Z.W."/>
            <person name="De Vos L."/>
            <person name="Chen L."/>
            <person name="Duong T.A."/>
            <person name="Gao Y."/>
            <person name="Hammerbacher A."/>
            <person name="Kikkert J.R."/>
            <person name="Li Y."/>
            <person name="Li H."/>
            <person name="Li K."/>
            <person name="Li Q."/>
            <person name="Liu X."/>
            <person name="Ma X."/>
            <person name="Naidoo K."/>
            <person name="Pethybridge S.J."/>
            <person name="Sun J."/>
            <person name="Steenkamp E.T."/>
            <person name="van der Nest M.A."/>
            <person name="van Wyk S."/>
            <person name="Wingfield M.J."/>
            <person name="Xiong C."/>
            <person name="Yue Q."/>
            <person name="Zhang X."/>
        </authorList>
    </citation>
    <scope>NUCLEOTIDE SEQUENCE [LARGE SCALE GENOMIC DNA]</scope>
    <source>
        <strain evidence="2 3">BP5796</strain>
    </source>
</reference>
<organism evidence="2 3">
    <name type="scientific">Coleophoma crateriformis</name>
    <dbReference type="NCBI Taxonomy" id="565419"/>
    <lineage>
        <taxon>Eukaryota</taxon>
        <taxon>Fungi</taxon>
        <taxon>Dikarya</taxon>
        <taxon>Ascomycota</taxon>
        <taxon>Pezizomycotina</taxon>
        <taxon>Leotiomycetes</taxon>
        <taxon>Helotiales</taxon>
        <taxon>Dermateaceae</taxon>
        <taxon>Coleophoma</taxon>
    </lineage>
</organism>
<evidence type="ECO:0000313" key="3">
    <source>
        <dbReference type="Proteomes" id="UP000256328"/>
    </source>
</evidence>
<keyword evidence="3" id="KW-1185">Reference proteome</keyword>
<dbReference type="Proteomes" id="UP000256328">
    <property type="component" value="Unassembled WGS sequence"/>
</dbReference>
<dbReference type="InterPro" id="IPR051599">
    <property type="entry name" value="Cell_Envelope_Assoc"/>
</dbReference>
<dbReference type="OrthoDB" id="17725at2759"/>
<evidence type="ECO:0000259" key="1">
    <source>
        <dbReference type="Pfam" id="PF02698"/>
    </source>
</evidence>
<comment type="caution">
    <text evidence="2">The sequence shown here is derived from an EMBL/GenBank/DDBJ whole genome shotgun (WGS) entry which is preliminary data.</text>
</comment>
<dbReference type="GO" id="GO:0005886">
    <property type="term" value="C:plasma membrane"/>
    <property type="evidence" value="ECO:0007669"/>
    <property type="project" value="TreeGrafter"/>
</dbReference>
<dbReference type="InterPro" id="IPR003848">
    <property type="entry name" value="DUF218"/>
</dbReference>
<dbReference type="InterPro" id="IPR014729">
    <property type="entry name" value="Rossmann-like_a/b/a_fold"/>
</dbReference>
<proteinExistence type="predicted"/>
<accession>A0A3D8QUS0</accession>
<gene>
    <name evidence="2" type="ORF">BP5796_10295</name>
</gene>
<feature type="domain" description="DUF218" evidence="1">
    <location>
        <begin position="79"/>
        <end position="187"/>
    </location>
</feature>
<dbReference type="Pfam" id="PF02698">
    <property type="entry name" value="DUF218"/>
    <property type="match status" value="1"/>
</dbReference>
<protein>
    <recommendedName>
        <fullName evidence="1">DUF218 domain-containing protein</fullName>
    </recommendedName>
</protein>
<dbReference type="PANTHER" id="PTHR30336:SF20">
    <property type="entry name" value="DUF218 DOMAIN-CONTAINING PROTEIN"/>
    <property type="match status" value="1"/>
</dbReference>
<dbReference type="Gene3D" id="3.40.50.620">
    <property type="entry name" value="HUPs"/>
    <property type="match status" value="1"/>
</dbReference>
<name>A0A3D8QUS0_9HELO</name>
<dbReference type="PANTHER" id="PTHR30336">
    <property type="entry name" value="INNER MEMBRANE PROTEIN, PROBABLE PERMEASE"/>
    <property type="match status" value="1"/>
</dbReference>
<evidence type="ECO:0000313" key="2">
    <source>
        <dbReference type="EMBL" id="RDW65603.1"/>
    </source>
</evidence>
<dbReference type="EMBL" id="PDLN01000015">
    <property type="protein sequence ID" value="RDW65603.1"/>
    <property type="molecule type" value="Genomic_DNA"/>
</dbReference>
<dbReference type="Gene3D" id="1.10.3620.10">
    <property type="entry name" value="YdcF like domain"/>
    <property type="match status" value="1"/>
</dbReference>
<dbReference type="AlphaFoldDB" id="A0A3D8QUS0"/>